<keyword evidence="2" id="KW-0540">Nuclease</keyword>
<dbReference type="InterPro" id="IPR011604">
    <property type="entry name" value="PDDEXK-like_dom_sf"/>
</dbReference>
<dbReference type="GO" id="GO:0004527">
    <property type="term" value="F:exonuclease activity"/>
    <property type="evidence" value="ECO:0007669"/>
    <property type="project" value="UniProtKB-KW"/>
</dbReference>
<keyword evidence="2" id="KW-0378">Hydrolase</keyword>
<feature type="domain" description="PD-(D/E)XK endonuclease-like" evidence="1">
    <location>
        <begin position="44"/>
        <end position="220"/>
    </location>
</feature>
<protein>
    <submittedName>
        <fullName evidence="2">Exonuclease</fullName>
    </submittedName>
</protein>
<reference evidence="2 3" key="1">
    <citation type="submission" date="2018-07" db="EMBL/GenBank/DDBJ databases">
        <authorList>
            <person name="Bray K.S."/>
            <person name="Carr Z.A."/>
            <person name="Cox A."/>
            <person name="Croney S.M."/>
            <person name="Francisco T.J."/>
            <person name="Gragg K.N."/>
            <person name="Gress-Byrd C.M."/>
            <person name="Holcomb E.R."/>
            <person name="Justice T.A."/>
            <person name="Latham E.D."/>
            <person name="Lovell F.C."/>
            <person name="Miller H.N."/>
            <person name="Quesada C."/>
            <person name="Radey J."/>
            <person name="Robinson P.M."/>
            <person name="Scott K.N."/>
            <person name="Smith C.E."/>
            <person name="Stamey B.D."/>
            <person name="Stanley G.P."/>
            <person name="Suchonic E.A."/>
            <person name="Taylor K.N."/>
            <person name="Weindel N.A."/>
            <person name="Wiseman B.T."/>
            <person name="Merkhofer C.E."/>
            <person name="Klyczek K."/>
            <person name="Eckardt M.A."/>
            <person name="Gainey M.D."/>
            <person name="Wallen J.R."/>
            <person name="Garlena R.A."/>
            <person name="Russell D.A."/>
            <person name="Pope W.H."/>
            <person name="Jacobs-Sera D."/>
            <person name="Hatfull G.F."/>
        </authorList>
    </citation>
    <scope>NUCLEOTIDE SEQUENCE [LARGE SCALE GENOMIC DNA]</scope>
</reference>
<proteinExistence type="predicted"/>
<accession>A0A345MJI4</accession>
<gene>
    <name evidence="2" type="primary">37</name>
    <name evidence="2" type="ORF">SEA_ANDROMEDAS_37</name>
</gene>
<keyword evidence="2" id="KW-0269">Exonuclease</keyword>
<dbReference type="Proteomes" id="UP000260301">
    <property type="component" value="Segment"/>
</dbReference>
<evidence type="ECO:0000313" key="2">
    <source>
        <dbReference type="EMBL" id="AXH70715.1"/>
    </source>
</evidence>
<evidence type="ECO:0000313" key="3">
    <source>
        <dbReference type="Proteomes" id="UP000260301"/>
    </source>
</evidence>
<dbReference type="Gene3D" id="3.90.320.10">
    <property type="match status" value="1"/>
</dbReference>
<evidence type="ECO:0000259" key="1">
    <source>
        <dbReference type="Pfam" id="PF12705"/>
    </source>
</evidence>
<sequence length="396" mass="45953">MLCGCGSALMATRLPSTGKKPGSKAWHGPRGTWPTTEDGKLVITQSMVSTFVECPRETYYGIVLGLRPRIESKPLTRGTWVHALLEERGKGGDWKKLHKELTRKAEETTFEEETAGLAEECYNIVLSYDYVHRNDVLTPVAVELTVERPMFKGKVLYRGRIDIIWIDEYGDVWLGDHKTHAQLPDWRYRELAFQHYSYLWAVATSPEYKALRYKGKPLPQPKGFIYDYCRTNAIKRPTLTQKGTISRVLKPGGTTYPVFREWLIENGMLTVIRGKDLLAVEDPKERAYIEEFLVELKHKDYSGEFRRDRLVFTPEQAERQRKSFVTSARRLLQYKWDDPDCVERNLHACSSFMCNYKDLTVADLMHGTSEIEQRTRYVTTRDPLDYYPNQKKGTKK</sequence>
<name>A0A345MJI4_9CAUD</name>
<dbReference type="Pfam" id="PF12705">
    <property type="entry name" value="PDDEXK_1"/>
    <property type="match status" value="1"/>
</dbReference>
<dbReference type="EMBL" id="MH590606">
    <property type="protein sequence ID" value="AXH70715.1"/>
    <property type="molecule type" value="Genomic_DNA"/>
</dbReference>
<dbReference type="InterPro" id="IPR038726">
    <property type="entry name" value="PDDEXK_AddAB-type"/>
</dbReference>
<organism evidence="2 3">
    <name type="scientific">Microbacterium phage Andromedas</name>
    <dbReference type="NCBI Taxonomy" id="2283287"/>
    <lineage>
        <taxon>Viruses</taxon>
        <taxon>Duplodnaviria</taxon>
        <taxon>Heunggongvirae</taxon>
        <taxon>Uroviricota</taxon>
        <taxon>Caudoviricetes</taxon>
        <taxon>Elerivirus</taxon>
        <taxon>Elerivirus eleri</taxon>
    </lineage>
</organism>